<comment type="caution">
    <text evidence="2">The sequence shown here is derived from an EMBL/GenBank/DDBJ whole genome shotgun (WGS) entry which is preliminary data.</text>
</comment>
<keyword evidence="3" id="KW-1185">Reference proteome</keyword>
<reference evidence="2 3" key="1">
    <citation type="submission" date="2019-08" db="EMBL/GenBank/DDBJ databases">
        <title>Actinomadura sp. nov. CYP1-5 isolated from mountain soil.</title>
        <authorList>
            <person name="Songsumanus A."/>
            <person name="Kuncharoen N."/>
            <person name="Kudo T."/>
            <person name="Yuki M."/>
            <person name="Igarashi Y."/>
            <person name="Tanasupawat S."/>
        </authorList>
    </citation>
    <scope>NUCLEOTIDE SEQUENCE [LARGE SCALE GENOMIC DNA]</scope>
    <source>
        <strain evidence="2 3">JCM 14158</strain>
    </source>
</reference>
<sequence>MRLPRWAPWIEDVLNGSPSITGVQTFAAAGIKDKPCGHVITLRTGATVALQWVRTAATGGEDQSQPEKPVTGEPPAPVELPDLPASGRVQLSLIEAHVAALIANGGSDEISSVERTSQRPDSKKCGVNVRMHSGANVYGVFLYTAPAGASFNSGGEYQQREEV</sequence>
<organism evidence="2 3">
    <name type="scientific">Actinomadura chibensis</name>
    <dbReference type="NCBI Taxonomy" id="392828"/>
    <lineage>
        <taxon>Bacteria</taxon>
        <taxon>Bacillati</taxon>
        <taxon>Actinomycetota</taxon>
        <taxon>Actinomycetes</taxon>
        <taxon>Streptosporangiales</taxon>
        <taxon>Thermomonosporaceae</taxon>
        <taxon>Actinomadura</taxon>
    </lineage>
</organism>
<gene>
    <name evidence="2" type="ORF">FXF69_24770</name>
</gene>
<accession>A0A5D0NII7</accession>
<feature type="region of interest" description="Disordered" evidence="1">
    <location>
        <begin position="57"/>
        <end position="83"/>
    </location>
</feature>
<protein>
    <submittedName>
        <fullName evidence="2">Uncharacterized protein</fullName>
    </submittedName>
</protein>
<evidence type="ECO:0000256" key="1">
    <source>
        <dbReference type="SAM" id="MobiDB-lite"/>
    </source>
</evidence>
<evidence type="ECO:0000313" key="2">
    <source>
        <dbReference type="EMBL" id="TYB44168.1"/>
    </source>
</evidence>
<dbReference type="Proteomes" id="UP000323380">
    <property type="component" value="Unassembled WGS sequence"/>
</dbReference>
<name>A0A5D0NII7_9ACTN</name>
<evidence type="ECO:0000313" key="3">
    <source>
        <dbReference type="Proteomes" id="UP000323380"/>
    </source>
</evidence>
<dbReference type="EMBL" id="VSFG01000005">
    <property type="protein sequence ID" value="TYB44168.1"/>
    <property type="molecule type" value="Genomic_DNA"/>
</dbReference>
<proteinExistence type="predicted"/>
<dbReference type="AlphaFoldDB" id="A0A5D0NII7"/>
<dbReference type="RefSeq" id="WP_067898450.1">
    <property type="nucleotide sequence ID" value="NZ_VSFG01000005.1"/>
</dbReference>